<sequence length="609" mass="67740">MRVLSRSSWFRRLHTKSIDELSNQVGHYFKCQGFKRSDTVALFVEGRPEYVCLWLGLAKIGVVAALINTNLRKNPLIHSITVANSKAIIFSDELSEGVEEVLDSLGGIPLYQFSDANPGKLLPKAVNLSAAISSTPASSLLEDIVIAVPKDKLLYIFTSGTTGMPKAAVITNLRFMFMGVGVHWMLDIGFDDIIYNSLPLYHTAGGMIGVGQVLLHGCSVIAQYIGEICRYVLSTPEKPEDRQHKVRLIFGNGLRPQIWEKFVERFQVPKIGEFYGSTEGISNLVGPCTGCATHPLYSLDSSTVHDKFPTVLSTHKNSSFYWIAWRPLSLMFSCTNRKLSFLPLDKARQQWRLSSLTSHHDSLCQDNSFSSHHDSRCWDNHPTSHRDSCFWDNHPTSHHDSLLGQSPYLPPRLMFLGQSPYLPPRLATGTITLPPTMTHVSGTITLPPTATHVSGTSFFSTVTNVAGTISPTFSYPYPHVSEHNVTIDVTLTMNTDSTVGAVGFVPRYASFAYPVVLVKVDEATEEPIRDVNGYCIKCQPDEIGMFLGKINPNKAIRSFTGYADKSASDKKILHDVFKKGDQYFNSGDVLVMDELGYFFFKDRTGDTFR</sequence>
<evidence type="ECO:0000256" key="6">
    <source>
        <dbReference type="ARBA" id="ARBA00041297"/>
    </source>
</evidence>
<evidence type="ECO:0000256" key="3">
    <source>
        <dbReference type="ARBA" id="ARBA00022741"/>
    </source>
</evidence>
<gene>
    <name evidence="9" type="ORF">TCEB3V08_LOCUS10530</name>
</gene>
<accession>A0A7R9DC65</accession>
<evidence type="ECO:0000259" key="8">
    <source>
        <dbReference type="Pfam" id="PF00501"/>
    </source>
</evidence>
<keyword evidence="2" id="KW-0436">Ligase</keyword>
<dbReference type="InterPro" id="IPR000873">
    <property type="entry name" value="AMP-dep_synth/lig_dom"/>
</dbReference>
<evidence type="ECO:0000313" key="9">
    <source>
        <dbReference type="EMBL" id="CAD7410536.1"/>
    </source>
</evidence>
<dbReference type="GO" id="GO:0005789">
    <property type="term" value="C:endoplasmic reticulum membrane"/>
    <property type="evidence" value="ECO:0007669"/>
    <property type="project" value="TreeGrafter"/>
</dbReference>
<dbReference type="EMBL" id="OC321717">
    <property type="protein sequence ID" value="CAD7410536.1"/>
    <property type="molecule type" value="Genomic_DNA"/>
</dbReference>
<dbReference type="Gene3D" id="3.40.50.12780">
    <property type="entry name" value="N-terminal domain of ligase-like"/>
    <property type="match status" value="2"/>
</dbReference>
<feature type="domain" description="AMP-dependent synthetase/ligase" evidence="8">
    <location>
        <begin position="17"/>
        <end position="221"/>
    </location>
</feature>
<keyword evidence="4" id="KW-0067">ATP-binding</keyword>
<comment type="similarity">
    <text evidence="1">Belongs to the ATP-dependent AMP-binding enzyme family.</text>
</comment>
<dbReference type="GO" id="GO:0004467">
    <property type="term" value="F:long-chain fatty acid-CoA ligase activity"/>
    <property type="evidence" value="ECO:0007669"/>
    <property type="project" value="TreeGrafter"/>
</dbReference>
<name>A0A7R9DC65_TIMCR</name>
<evidence type="ECO:0000256" key="4">
    <source>
        <dbReference type="ARBA" id="ARBA00022840"/>
    </source>
</evidence>
<dbReference type="GO" id="GO:0005886">
    <property type="term" value="C:plasma membrane"/>
    <property type="evidence" value="ECO:0007669"/>
    <property type="project" value="TreeGrafter"/>
</dbReference>
<reference evidence="9" key="1">
    <citation type="submission" date="2020-11" db="EMBL/GenBank/DDBJ databases">
        <authorList>
            <person name="Tran Van P."/>
        </authorList>
    </citation>
    <scope>NUCLEOTIDE SEQUENCE</scope>
</reference>
<dbReference type="PANTHER" id="PTHR43107">
    <property type="entry name" value="LONG-CHAIN FATTY ACID TRANSPORT PROTEIN"/>
    <property type="match status" value="1"/>
</dbReference>
<dbReference type="AlphaFoldDB" id="A0A7R9DC65"/>
<evidence type="ECO:0000256" key="7">
    <source>
        <dbReference type="ARBA" id="ARBA00048666"/>
    </source>
</evidence>
<keyword evidence="3" id="KW-0547">Nucleotide-binding</keyword>
<dbReference type="GO" id="GO:0044539">
    <property type="term" value="P:long-chain fatty acid import into cell"/>
    <property type="evidence" value="ECO:0007669"/>
    <property type="project" value="TreeGrafter"/>
</dbReference>
<comment type="catalytic activity">
    <reaction evidence="7">
        <text>tetracosanoate + ATP + CoA = tetracosanoyl-CoA + AMP + diphosphate</text>
        <dbReference type="Rhea" id="RHEA:33639"/>
        <dbReference type="ChEBI" id="CHEBI:30616"/>
        <dbReference type="ChEBI" id="CHEBI:31014"/>
        <dbReference type="ChEBI" id="CHEBI:33019"/>
        <dbReference type="ChEBI" id="CHEBI:57287"/>
        <dbReference type="ChEBI" id="CHEBI:65052"/>
        <dbReference type="ChEBI" id="CHEBI:456215"/>
    </reaction>
    <physiologicalReaction direction="left-to-right" evidence="7">
        <dbReference type="Rhea" id="RHEA:33640"/>
    </physiologicalReaction>
</comment>
<dbReference type="InterPro" id="IPR020845">
    <property type="entry name" value="AMP-binding_CS"/>
</dbReference>
<dbReference type="SUPFAM" id="SSF56801">
    <property type="entry name" value="Acetyl-CoA synthetase-like"/>
    <property type="match status" value="2"/>
</dbReference>
<dbReference type="PANTHER" id="PTHR43107:SF15">
    <property type="entry name" value="FATTY ACID TRANSPORT PROTEIN 3, ISOFORM A"/>
    <property type="match status" value="1"/>
</dbReference>
<comment type="catalytic activity">
    <reaction evidence="5">
        <text>a very long-chain fatty acid + ATP + CoA = a very long-chain fatty acyl-CoA + AMP + diphosphate</text>
        <dbReference type="Rhea" id="RHEA:54536"/>
        <dbReference type="ChEBI" id="CHEBI:30616"/>
        <dbReference type="ChEBI" id="CHEBI:33019"/>
        <dbReference type="ChEBI" id="CHEBI:57287"/>
        <dbReference type="ChEBI" id="CHEBI:58950"/>
        <dbReference type="ChEBI" id="CHEBI:138261"/>
        <dbReference type="ChEBI" id="CHEBI:456215"/>
    </reaction>
    <physiologicalReaction direction="left-to-right" evidence="5">
        <dbReference type="Rhea" id="RHEA:54537"/>
    </physiologicalReaction>
</comment>
<evidence type="ECO:0000256" key="5">
    <source>
        <dbReference type="ARBA" id="ARBA00036527"/>
    </source>
</evidence>
<protein>
    <recommendedName>
        <fullName evidence="6">Long-chain-fatty-acid--CoA ligase</fullName>
    </recommendedName>
</protein>
<organism evidence="9">
    <name type="scientific">Timema cristinae</name>
    <name type="common">Walking stick</name>
    <dbReference type="NCBI Taxonomy" id="61476"/>
    <lineage>
        <taxon>Eukaryota</taxon>
        <taxon>Metazoa</taxon>
        <taxon>Ecdysozoa</taxon>
        <taxon>Arthropoda</taxon>
        <taxon>Hexapoda</taxon>
        <taxon>Insecta</taxon>
        <taxon>Pterygota</taxon>
        <taxon>Neoptera</taxon>
        <taxon>Polyneoptera</taxon>
        <taxon>Phasmatodea</taxon>
        <taxon>Timematodea</taxon>
        <taxon>Timematoidea</taxon>
        <taxon>Timematidae</taxon>
        <taxon>Timema</taxon>
    </lineage>
</organism>
<dbReference type="GO" id="GO:0005324">
    <property type="term" value="F:long-chain fatty acid transmembrane transporter activity"/>
    <property type="evidence" value="ECO:0007669"/>
    <property type="project" value="TreeGrafter"/>
</dbReference>
<dbReference type="InterPro" id="IPR042099">
    <property type="entry name" value="ANL_N_sf"/>
</dbReference>
<dbReference type="PROSITE" id="PS00455">
    <property type="entry name" value="AMP_BINDING"/>
    <property type="match status" value="1"/>
</dbReference>
<evidence type="ECO:0000256" key="2">
    <source>
        <dbReference type="ARBA" id="ARBA00022598"/>
    </source>
</evidence>
<proteinExistence type="inferred from homology"/>
<dbReference type="GO" id="GO:0005524">
    <property type="term" value="F:ATP binding"/>
    <property type="evidence" value="ECO:0007669"/>
    <property type="project" value="UniProtKB-KW"/>
</dbReference>
<dbReference type="Pfam" id="PF00501">
    <property type="entry name" value="AMP-binding"/>
    <property type="match status" value="1"/>
</dbReference>
<evidence type="ECO:0000256" key="1">
    <source>
        <dbReference type="ARBA" id="ARBA00006432"/>
    </source>
</evidence>